<dbReference type="EMBL" id="RZHD01000006">
    <property type="protein sequence ID" value="RUR45048.1"/>
    <property type="molecule type" value="Genomic_DNA"/>
</dbReference>
<keyword evidence="1" id="KW-1133">Transmembrane helix</keyword>
<dbReference type="OrthoDB" id="6181469at2"/>
<keyword evidence="1" id="KW-0812">Transmembrane</keyword>
<keyword evidence="1" id="KW-0472">Membrane</keyword>
<proteinExistence type="predicted"/>
<feature type="transmembrane region" description="Helical" evidence="1">
    <location>
        <begin position="12"/>
        <end position="31"/>
    </location>
</feature>
<accession>A0A3S0WIP9</accession>
<name>A0A3S0WIP9_9GAMM</name>
<protein>
    <submittedName>
        <fullName evidence="2">Uncharacterized protein</fullName>
    </submittedName>
</protein>
<dbReference type="Proteomes" id="UP000286912">
    <property type="component" value="Unassembled WGS sequence"/>
</dbReference>
<reference evidence="2 3" key="1">
    <citation type="submission" date="2018-12" db="EMBL/GenBank/DDBJ databases">
        <title>three novel Halomonas strain isolated from plants.</title>
        <authorList>
            <person name="Sun C."/>
        </authorList>
    </citation>
    <scope>NUCLEOTIDE SEQUENCE [LARGE SCALE GENOMIC DNA]</scope>
    <source>
        <strain evidence="2 3">RC</strain>
    </source>
</reference>
<dbReference type="RefSeq" id="WP_126951717.1">
    <property type="nucleotide sequence ID" value="NZ_RZHC01000023.1"/>
</dbReference>
<organism evidence="2 3">
    <name type="scientific">Vreelandella populi</name>
    <dbReference type="NCBI Taxonomy" id="2498858"/>
    <lineage>
        <taxon>Bacteria</taxon>
        <taxon>Pseudomonadati</taxon>
        <taxon>Pseudomonadota</taxon>
        <taxon>Gammaproteobacteria</taxon>
        <taxon>Oceanospirillales</taxon>
        <taxon>Halomonadaceae</taxon>
        <taxon>Vreelandella</taxon>
    </lineage>
</organism>
<sequence length="209" mass="24373">MEWLNEYAQAISAVGSILTLFVWVFYAQLLYNGYARQRRPRIIINRGKGVGLDALCLISNMSNEAIYIQHLVAVLHTPKRGYELDIVEYQQQGDEEDEVAYRTHQGPLGSGDYIHIQSFASILKRLREHWDIKDDEIKQPDLQLEIRVIAIYGSEDMPTGATRSFYMNYQAEPMRQLSPVRADTHRMNSRRDRKRVLKWAKNIEIHKAH</sequence>
<gene>
    <name evidence="2" type="ORF">ELY37_13355</name>
</gene>
<evidence type="ECO:0000313" key="3">
    <source>
        <dbReference type="Proteomes" id="UP000286912"/>
    </source>
</evidence>
<comment type="caution">
    <text evidence="2">The sequence shown here is derived from an EMBL/GenBank/DDBJ whole genome shotgun (WGS) entry which is preliminary data.</text>
</comment>
<dbReference type="AlphaFoldDB" id="A0A3S0WIP9"/>
<evidence type="ECO:0000256" key="1">
    <source>
        <dbReference type="SAM" id="Phobius"/>
    </source>
</evidence>
<evidence type="ECO:0000313" key="2">
    <source>
        <dbReference type="EMBL" id="RUR45048.1"/>
    </source>
</evidence>
<keyword evidence="3" id="KW-1185">Reference proteome</keyword>